<dbReference type="WBParaSite" id="TMUE_2000007331.1">
    <property type="protein sequence ID" value="TMUE_2000007331.1"/>
    <property type="gene ID" value="WBGene00294097"/>
</dbReference>
<feature type="chain" id="PRO_5024377379" evidence="1">
    <location>
        <begin position="21"/>
        <end position="200"/>
    </location>
</feature>
<keyword evidence="2" id="KW-1185">Reference proteome</keyword>
<organism evidence="2 3">
    <name type="scientific">Trichuris muris</name>
    <name type="common">Mouse whipworm</name>
    <dbReference type="NCBI Taxonomy" id="70415"/>
    <lineage>
        <taxon>Eukaryota</taxon>
        <taxon>Metazoa</taxon>
        <taxon>Ecdysozoa</taxon>
        <taxon>Nematoda</taxon>
        <taxon>Enoplea</taxon>
        <taxon>Dorylaimia</taxon>
        <taxon>Trichinellida</taxon>
        <taxon>Trichuridae</taxon>
        <taxon>Trichuris</taxon>
    </lineage>
</organism>
<evidence type="ECO:0000313" key="3">
    <source>
        <dbReference type="WBParaSite" id="TMUE_2000007331.1"/>
    </source>
</evidence>
<dbReference type="AlphaFoldDB" id="A0A5S6QIW1"/>
<dbReference type="Proteomes" id="UP000046395">
    <property type="component" value="Unassembled WGS sequence"/>
</dbReference>
<protein>
    <submittedName>
        <fullName evidence="3">Uncharacterized protein</fullName>
    </submittedName>
</protein>
<sequence>MKPVSATIALLLFFVCLSHSLRITPTQAPAKAGKPLKEALKKFGAFSTNGGQGPSTKEMNLKAEVQEELLRRVKDYRPKCYPMPNDGCRCEERGGVKRYPKDAECRIKNGHNHVCTFQKPSKTNGPSKDRLQKYGALGGMDKNGPTTKERDLKAAMQAELMARVEGYREKCYPMPKDGCRCEEKGGVKRYPTDAECRTKK</sequence>
<keyword evidence="1" id="KW-0732">Signal</keyword>
<reference evidence="3" key="1">
    <citation type="submission" date="2019-12" db="UniProtKB">
        <authorList>
            <consortium name="WormBaseParasite"/>
        </authorList>
    </citation>
    <scope>IDENTIFICATION</scope>
</reference>
<feature type="signal peptide" evidence="1">
    <location>
        <begin position="1"/>
        <end position="20"/>
    </location>
</feature>
<accession>A0A5S6QIW1</accession>
<name>A0A5S6QIW1_TRIMR</name>
<proteinExistence type="predicted"/>
<evidence type="ECO:0000313" key="2">
    <source>
        <dbReference type="Proteomes" id="UP000046395"/>
    </source>
</evidence>
<evidence type="ECO:0000256" key="1">
    <source>
        <dbReference type="SAM" id="SignalP"/>
    </source>
</evidence>